<dbReference type="HOGENOM" id="CLU_135567_1_1_11"/>
<evidence type="ECO:0000256" key="1">
    <source>
        <dbReference type="ARBA" id="ARBA00009129"/>
    </source>
</evidence>
<dbReference type="SUPFAM" id="SSF69047">
    <property type="entry name" value="Hypothetical protein YjbJ"/>
    <property type="match status" value="1"/>
</dbReference>
<evidence type="ECO:0000313" key="4">
    <source>
        <dbReference type="EMBL" id="CDR01252.1"/>
    </source>
</evidence>
<evidence type="ECO:0000259" key="3">
    <source>
        <dbReference type="Pfam" id="PF05532"/>
    </source>
</evidence>
<dbReference type="RefSeq" id="WP_078956364.1">
    <property type="nucleotide sequence ID" value="NZ_BAABDR010000070.1"/>
</dbReference>
<proteinExistence type="inferred from homology"/>
<keyword evidence="6" id="KW-1185">Reference proteome</keyword>
<accession>A0A060ZBQ0</accession>
<reference evidence="5 6" key="2">
    <citation type="submission" date="2021-03" db="EMBL/GenBank/DDBJ databases">
        <title>Genomic Encyclopedia of Type Strains, Phase IV (KMG-IV): sequencing the most valuable type-strain genomes for metagenomic binning, comparative biology and taxonomic classification.</title>
        <authorList>
            <person name="Goeker M."/>
        </authorList>
    </citation>
    <scope>NUCLEOTIDE SEQUENCE [LARGE SCALE GENOMIC DNA]</scope>
    <source>
        <strain evidence="5 6">DSM 41954</strain>
    </source>
</reference>
<dbReference type="EMBL" id="JAGGLR010000043">
    <property type="protein sequence ID" value="MBP2068533.1"/>
    <property type="molecule type" value="Genomic_DNA"/>
</dbReference>
<evidence type="ECO:0000313" key="6">
    <source>
        <dbReference type="Proteomes" id="UP000756710"/>
    </source>
</evidence>
<evidence type="ECO:0000313" key="5">
    <source>
        <dbReference type="EMBL" id="MBP2068533.1"/>
    </source>
</evidence>
<evidence type="ECO:0000256" key="2">
    <source>
        <dbReference type="SAM" id="MobiDB-lite"/>
    </source>
</evidence>
<gene>
    <name evidence="5" type="ORF">J2Z30_009614</name>
    <name evidence="4" type="ORF">SIRAN224</name>
</gene>
<protein>
    <submittedName>
        <fullName evidence="5">Uncharacterized protein YjbJ (UPF0337 family)</fullName>
    </submittedName>
</protein>
<feature type="region of interest" description="Disordered" evidence="2">
    <location>
        <begin position="1"/>
        <end position="57"/>
    </location>
</feature>
<dbReference type="EMBL" id="LK022848">
    <property type="protein sequence ID" value="CDR01252.1"/>
    <property type="molecule type" value="Genomic_DNA"/>
</dbReference>
<feature type="domain" description="CsbD-like" evidence="3">
    <location>
        <begin position="6"/>
        <end position="57"/>
    </location>
</feature>
<dbReference type="InterPro" id="IPR008462">
    <property type="entry name" value="CsbD"/>
</dbReference>
<reference evidence="4" key="1">
    <citation type="submission" date="2014-05" db="EMBL/GenBank/DDBJ databases">
        <authorList>
            <person name="Horn Fabian"/>
        </authorList>
    </citation>
    <scope>NUCLEOTIDE SEQUENCE</scope>
</reference>
<dbReference type="Proteomes" id="UP000756710">
    <property type="component" value="Unassembled WGS sequence"/>
</dbReference>
<name>A0A060ZBQ0_9ACTN</name>
<organism evidence="4">
    <name type="scientific">Streptomyces iranensis</name>
    <dbReference type="NCBI Taxonomy" id="576784"/>
    <lineage>
        <taxon>Bacteria</taxon>
        <taxon>Bacillati</taxon>
        <taxon>Actinomycetota</taxon>
        <taxon>Actinomycetes</taxon>
        <taxon>Kitasatosporales</taxon>
        <taxon>Streptomycetaceae</taxon>
        <taxon>Streptomyces</taxon>
        <taxon>Streptomyces violaceusniger group</taxon>
    </lineage>
</organism>
<comment type="similarity">
    <text evidence="1">Belongs to the UPF0337 (CsbD) family.</text>
</comment>
<dbReference type="AlphaFoldDB" id="A0A060ZBQ0"/>
<dbReference type="Pfam" id="PF05532">
    <property type="entry name" value="CsbD"/>
    <property type="match status" value="1"/>
</dbReference>
<sequence>MDVGKKMAHTAEAVRGSAKKALGRVTGNRRTQAEGRGVKAKGNAKQSGSKIKDAFRH</sequence>
<dbReference type="InterPro" id="IPR036629">
    <property type="entry name" value="YjbJ_sf"/>
</dbReference>